<dbReference type="HOGENOM" id="CLU_2311407_0_0_1"/>
<keyword evidence="1" id="KW-0472">Membrane</keyword>
<sequence>MLLTSSFSECPIFCNVQSPMGKHKTCSQPQSPENSIPILHHKVLKPFCRSQEYENSNRIETQPVVEMICGTKMLITAAFVNFVSGIWGLFINFYSRPPRF</sequence>
<proteinExistence type="predicted"/>
<evidence type="ECO:0000256" key="1">
    <source>
        <dbReference type="SAM" id="Phobius"/>
    </source>
</evidence>
<keyword evidence="1" id="KW-0812">Transmembrane</keyword>
<accession>F0WPV4</accession>
<dbReference type="EMBL" id="FR824236">
    <property type="protein sequence ID" value="CCA23355.1"/>
    <property type="molecule type" value="Genomic_DNA"/>
</dbReference>
<evidence type="ECO:0000313" key="2">
    <source>
        <dbReference type="EMBL" id="CCA23355.1"/>
    </source>
</evidence>
<dbReference type="AlphaFoldDB" id="F0WPV4"/>
<feature type="transmembrane region" description="Helical" evidence="1">
    <location>
        <begin position="73"/>
        <end position="94"/>
    </location>
</feature>
<reference evidence="2" key="1">
    <citation type="journal article" date="2011" name="PLoS Biol.">
        <title>Gene gain and loss during evolution of obligate parasitism in the white rust pathogen of Arabidopsis thaliana.</title>
        <authorList>
            <person name="Kemen E."/>
            <person name="Gardiner A."/>
            <person name="Schultz-Larsen T."/>
            <person name="Kemen A.C."/>
            <person name="Balmuth A.L."/>
            <person name="Robert-Seilaniantz A."/>
            <person name="Bailey K."/>
            <person name="Holub E."/>
            <person name="Studholme D.J."/>
            <person name="Maclean D."/>
            <person name="Jones J.D."/>
        </authorList>
    </citation>
    <scope>NUCLEOTIDE SEQUENCE</scope>
</reference>
<protein>
    <submittedName>
        <fullName evidence="2">AlNc14C191G8445 protein</fullName>
    </submittedName>
</protein>
<name>F0WPV4_9STRA</name>
<reference evidence="2" key="2">
    <citation type="submission" date="2011-02" db="EMBL/GenBank/DDBJ databases">
        <authorList>
            <person name="MacLean D."/>
        </authorList>
    </citation>
    <scope>NUCLEOTIDE SEQUENCE</scope>
</reference>
<organism evidence="2">
    <name type="scientific">Albugo laibachii Nc14</name>
    <dbReference type="NCBI Taxonomy" id="890382"/>
    <lineage>
        <taxon>Eukaryota</taxon>
        <taxon>Sar</taxon>
        <taxon>Stramenopiles</taxon>
        <taxon>Oomycota</taxon>
        <taxon>Peronosporomycetes</taxon>
        <taxon>Albuginales</taxon>
        <taxon>Albuginaceae</taxon>
        <taxon>Albugo</taxon>
    </lineage>
</organism>
<keyword evidence="1" id="KW-1133">Transmembrane helix</keyword>
<gene>
    <name evidence="2" type="primary">AlNc14C191G8445</name>
    <name evidence="2" type="ORF">ALNC14_094980</name>
</gene>